<name>A0A9E9LVG0_9BURK</name>
<dbReference type="EMBL" id="CP098242">
    <property type="protein sequence ID" value="WAW09891.1"/>
    <property type="molecule type" value="Genomic_DNA"/>
</dbReference>
<dbReference type="Proteomes" id="UP001156215">
    <property type="component" value="Chromosome"/>
</dbReference>
<sequence length="147" mass="16696">MSMRMEFLTTGEAVQADWEELQPLFHKVVVRATHGEFTVDDIYRMAMDGSIVISLVREAGKIIMALAFEFRHYPQKLAVNYLAMGGKKSHEVMARFLKDFGVWAKNAGADWIEASCSQGMARIFAQHHFVTTYQLVRLDLNHKGEAS</sequence>
<evidence type="ECO:0000313" key="2">
    <source>
        <dbReference type="Proteomes" id="UP001156215"/>
    </source>
</evidence>
<dbReference type="AlphaFoldDB" id="A0A9E9LVG0"/>
<organism evidence="1 2">
    <name type="scientific">Oxalobacter vibrioformis</name>
    <dbReference type="NCBI Taxonomy" id="933080"/>
    <lineage>
        <taxon>Bacteria</taxon>
        <taxon>Pseudomonadati</taxon>
        <taxon>Pseudomonadota</taxon>
        <taxon>Betaproteobacteria</taxon>
        <taxon>Burkholderiales</taxon>
        <taxon>Oxalobacteraceae</taxon>
        <taxon>Oxalobacter</taxon>
    </lineage>
</organism>
<evidence type="ECO:0000313" key="1">
    <source>
        <dbReference type="EMBL" id="WAW09891.1"/>
    </source>
</evidence>
<keyword evidence="2" id="KW-1185">Reference proteome</keyword>
<accession>A0A9E9LVG0</accession>
<gene>
    <name evidence="1" type="ORF">NB640_11825</name>
</gene>
<dbReference type="RefSeq" id="WP_269308896.1">
    <property type="nucleotide sequence ID" value="NZ_CP098242.1"/>
</dbReference>
<dbReference type="KEGG" id="ovb:NB640_11825"/>
<reference evidence="1" key="1">
    <citation type="journal article" date="2022" name="Front. Microbiol.">
        <title>New perspectives on an old grouping: The genomic and phenotypic variability of Oxalobacter formigenes and the implications for calcium oxalate stone prevention.</title>
        <authorList>
            <person name="Chmiel J.A."/>
            <person name="Carr C."/>
            <person name="Stuivenberg G.A."/>
            <person name="Venema R."/>
            <person name="Chanyi R.M."/>
            <person name="Al K.F."/>
            <person name="Giguere D."/>
            <person name="Say H."/>
            <person name="Akouris P.P."/>
            <person name="Dominguez Romero S.A."/>
            <person name="Kwong A."/>
            <person name="Tai V."/>
            <person name="Koval S.F."/>
            <person name="Razvi H."/>
            <person name="Bjazevic J."/>
            <person name="Burton J.P."/>
        </authorList>
    </citation>
    <scope>NUCLEOTIDE SEQUENCE</scope>
    <source>
        <strain evidence="1">WoOx3</strain>
    </source>
</reference>
<protein>
    <submittedName>
        <fullName evidence="1">Uncharacterized protein</fullName>
    </submittedName>
</protein>
<proteinExistence type="predicted"/>